<keyword evidence="3" id="KW-1185">Reference proteome</keyword>
<proteinExistence type="predicted"/>
<protein>
    <submittedName>
        <fullName evidence="2">Uncharacterized protein</fullName>
    </submittedName>
</protein>
<feature type="region of interest" description="Disordered" evidence="1">
    <location>
        <begin position="1"/>
        <end position="27"/>
    </location>
</feature>
<dbReference type="EMBL" id="SRLO01000723">
    <property type="protein sequence ID" value="TNN47835.1"/>
    <property type="molecule type" value="Genomic_DNA"/>
</dbReference>
<dbReference type="Proteomes" id="UP000314294">
    <property type="component" value="Unassembled WGS sequence"/>
</dbReference>
<gene>
    <name evidence="2" type="ORF">EYF80_041978</name>
</gene>
<sequence length="150" mass="15927">MAFEPLTCITPSTSIQPEEAPPGGQESFILAVRRMERPVTSKHLLLPGGPQCERGSNHHRAPGGHSLPGQRSRRSRGAQVLSESRRKEAREGKEKESARALTGEVGAFAAELSPCKSCRARILRSDVDGPPAPGPRDLTATRSPAAASAS</sequence>
<feature type="region of interest" description="Disordered" evidence="1">
    <location>
        <begin position="40"/>
        <end position="105"/>
    </location>
</feature>
<feature type="compositionally biased region" description="Basic and acidic residues" evidence="1">
    <location>
        <begin position="83"/>
        <end position="98"/>
    </location>
</feature>
<evidence type="ECO:0000256" key="1">
    <source>
        <dbReference type="SAM" id="MobiDB-lite"/>
    </source>
</evidence>
<reference evidence="2 3" key="1">
    <citation type="submission" date="2019-03" db="EMBL/GenBank/DDBJ databases">
        <title>First draft genome of Liparis tanakae, snailfish: a comprehensive survey of snailfish specific genes.</title>
        <authorList>
            <person name="Kim W."/>
            <person name="Song I."/>
            <person name="Jeong J.-H."/>
            <person name="Kim D."/>
            <person name="Kim S."/>
            <person name="Ryu S."/>
            <person name="Song J.Y."/>
            <person name="Lee S.K."/>
        </authorList>
    </citation>
    <scope>NUCLEOTIDE SEQUENCE [LARGE SCALE GENOMIC DNA]</scope>
    <source>
        <tissue evidence="2">Muscle</tissue>
    </source>
</reference>
<feature type="region of interest" description="Disordered" evidence="1">
    <location>
        <begin position="124"/>
        <end position="150"/>
    </location>
</feature>
<name>A0A4Z2G446_9TELE</name>
<organism evidence="2 3">
    <name type="scientific">Liparis tanakae</name>
    <name type="common">Tanaka's snailfish</name>
    <dbReference type="NCBI Taxonomy" id="230148"/>
    <lineage>
        <taxon>Eukaryota</taxon>
        <taxon>Metazoa</taxon>
        <taxon>Chordata</taxon>
        <taxon>Craniata</taxon>
        <taxon>Vertebrata</taxon>
        <taxon>Euteleostomi</taxon>
        <taxon>Actinopterygii</taxon>
        <taxon>Neopterygii</taxon>
        <taxon>Teleostei</taxon>
        <taxon>Neoteleostei</taxon>
        <taxon>Acanthomorphata</taxon>
        <taxon>Eupercaria</taxon>
        <taxon>Perciformes</taxon>
        <taxon>Cottioidei</taxon>
        <taxon>Cottales</taxon>
        <taxon>Liparidae</taxon>
        <taxon>Liparis</taxon>
    </lineage>
</organism>
<evidence type="ECO:0000313" key="2">
    <source>
        <dbReference type="EMBL" id="TNN47835.1"/>
    </source>
</evidence>
<dbReference type="AlphaFoldDB" id="A0A4Z2G446"/>
<evidence type="ECO:0000313" key="3">
    <source>
        <dbReference type="Proteomes" id="UP000314294"/>
    </source>
</evidence>
<comment type="caution">
    <text evidence="2">The sequence shown here is derived from an EMBL/GenBank/DDBJ whole genome shotgun (WGS) entry which is preliminary data.</text>
</comment>
<accession>A0A4Z2G446</accession>